<feature type="domain" description="Spore protein YkvP/CgeB glycosyl transferase-like" evidence="1">
    <location>
        <begin position="195"/>
        <end position="334"/>
    </location>
</feature>
<dbReference type="EMBL" id="CP003379">
    <property type="protein sequence ID" value="AFL89017.1"/>
    <property type="molecule type" value="Genomic_DNA"/>
</dbReference>
<dbReference type="Proteomes" id="UP000006056">
    <property type="component" value="Chromosome"/>
</dbReference>
<dbReference type="Pfam" id="PF13524">
    <property type="entry name" value="Glyco_trans_1_2"/>
    <property type="match status" value="1"/>
</dbReference>
<accession>I3ZIE9</accession>
<dbReference type="KEGG" id="trs:Terro_2781"/>
<keyword evidence="3" id="KW-1185">Reference proteome</keyword>
<dbReference type="STRING" id="926566.Terro_2781"/>
<dbReference type="HOGENOM" id="CLU_067339_0_0_0"/>
<evidence type="ECO:0000313" key="2">
    <source>
        <dbReference type="EMBL" id="AFL89017.1"/>
    </source>
</evidence>
<dbReference type="SUPFAM" id="SSF53756">
    <property type="entry name" value="UDP-Glycosyltransferase/glycogen phosphorylase"/>
    <property type="match status" value="1"/>
</dbReference>
<gene>
    <name evidence="2" type="ordered locus">Terro_2781</name>
</gene>
<dbReference type="InterPro" id="IPR055259">
    <property type="entry name" value="YkvP/CgeB_Glyco_trans-like"/>
</dbReference>
<reference evidence="2 3" key="1">
    <citation type="submission" date="2012-06" db="EMBL/GenBank/DDBJ databases">
        <title>Complete genome of Terriglobus roseus DSM 18391.</title>
        <authorList>
            <consortium name="US DOE Joint Genome Institute (JGI-PGF)"/>
            <person name="Lucas S."/>
            <person name="Copeland A."/>
            <person name="Lapidus A."/>
            <person name="Glavina del Rio T."/>
            <person name="Dalin E."/>
            <person name="Tice H."/>
            <person name="Bruce D."/>
            <person name="Goodwin L."/>
            <person name="Pitluck S."/>
            <person name="Peters L."/>
            <person name="Mikhailova N."/>
            <person name="Munk A.C.C."/>
            <person name="Kyrpides N."/>
            <person name="Mavromatis K."/>
            <person name="Ivanova N."/>
            <person name="Brettin T."/>
            <person name="Detter J.C."/>
            <person name="Han C."/>
            <person name="Larimer F."/>
            <person name="Land M."/>
            <person name="Hauser L."/>
            <person name="Markowitz V."/>
            <person name="Cheng J.-F."/>
            <person name="Hugenholtz P."/>
            <person name="Woyke T."/>
            <person name="Wu D."/>
            <person name="Brambilla E."/>
            <person name="Klenk H.-P."/>
            <person name="Eisen J.A."/>
        </authorList>
    </citation>
    <scope>NUCLEOTIDE SEQUENCE [LARGE SCALE GENOMIC DNA]</scope>
    <source>
        <strain evidence="3">DSM 18391 / NRRL B-41598 / KBS 63</strain>
    </source>
</reference>
<evidence type="ECO:0000259" key="1">
    <source>
        <dbReference type="Pfam" id="PF13524"/>
    </source>
</evidence>
<proteinExistence type="predicted"/>
<dbReference type="RefSeq" id="WP_014786281.1">
    <property type="nucleotide sequence ID" value="NC_018014.1"/>
</dbReference>
<dbReference type="eggNOG" id="COG4641">
    <property type="taxonomic scope" value="Bacteria"/>
</dbReference>
<organism evidence="2 3">
    <name type="scientific">Terriglobus roseus (strain DSM 18391 / NRRL B-41598 / KBS 63)</name>
    <dbReference type="NCBI Taxonomy" id="926566"/>
    <lineage>
        <taxon>Bacteria</taxon>
        <taxon>Pseudomonadati</taxon>
        <taxon>Acidobacteriota</taxon>
        <taxon>Terriglobia</taxon>
        <taxon>Terriglobales</taxon>
        <taxon>Acidobacteriaceae</taxon>
        <taxon>Terriglobus</taxon>
    </lineage>
</organism>
<name>I3ZIE9_TERRK</name>
<dbReference type="AlphaFoldDB" id="I3ZIE9"/>
<dbReference type="OrthoDB" id="110463at2"/>
<protein>
    <recommendedName>
        <fullName evidence="1">Spore protein YkvP/CgeB glycosyl transferase-like domain-containing protein</fullName>
    </recommendedName>
</protein>
<evidence type="ECO:0000313" key="3">
    <source>
        <dbReference type="Proteomes" id="UP000006056"/>
    </source>
</evidence>
<sequence>MRILYVAQLSPNDTAEYRRAALVRAGHDVSAIDTISYRAKHPLLRKLEFRASIGPDVSRLNHDILAEAERFQPEMVWADKVLWMRPATLDALRARGITTVSYMIDNYFGPRRDPGWRLYAKTIPHYDLHCTQRDVNVVSYRDAGARDVIKIQTAYEPTMQFPADPPYTDARRDRGVSFIGTSYDDRAQTLMRLHAEGLPVVISGGPQHWRGPLGGLYDTLYREGELFRERYREAIWRSQINLSFLTHGNQDEFVHKSFEIAACGGFLLAERSPGHSERFVEDEEAVFFTGYDELAAKVRKYLPDEAARNRIALAGLRRAWSSGYDNDTQVKRILERVQTIRVGRQGRAA</sequence>